<protein>
    <submittedName>
        <fullName evidence="10">ABC transporter permease</fullName>
    </submittedName>
</protein>
<feature type="domain" description="MacB-like periplasmic core" evidence="9">
    <location>
        <begin position="24"/>
        <end position="201"/>
    </location>
</feature>
<evidence type="ECO:0000256" key="1">
    <source>
        <dbReference type="ARBA" id="ARBA00004651"/>
    </source>
</evidence>
<keyword evidence="11" id="KW-1185">Reference proteome</keyword>
<evidence type="ECO:0000256" key="5">
    <source>
        <dbReference type="ARBA" id="ARBA00023136"/>
    </source>
</evidence>
<feature type="transmembrane region" description="Helical" evidence="7">
    <location>
        <begin position="325"/>
        <end position="354"/>
    </location>
</feature>
<dbReference type="Proteomes" id="UP001166251">
    <property type="component" value="Unassembled WGS sequence"/>
</dbReference>
<dbReference type="Pfam" id="PF12704">
    <property type="entry name" value="MacB_PCD"/>
    <property type="match status" value="1"/>
</dbReference>
<organism evidence="10 11">
    <name type="scientific">Neiella holothuriorum</name>
    <dbReference type="NCBI Taxonomy" id="2870530"/>
    <lineage>
        <taxon>Bacteria</taxon>
        <taxon>Pseudomonadati</taxon>
        <taxon>Pseudomonadota</taxon>
        <taxon>Gammaproteobacteria</taxon>
        <taxon>Alteromonadales</taxon>
        <taxon>Echinimonadaceae</taxon>
        <taxon>Neiella</taxon>
    </lineage>
</organism>
<dbReference type="PANTHER" id="PTHR30572">
    <property type="entry name" value="MEMBRANE COMPONENT OF TRANSPORTER-RELATED"/>
    <property type="match status" value="1"/>
</dbReference>
<evidence type="ECO:0000256" key="4">
    <source>
        <dbReference type="ARBA" id="ARBA00022989"/>
    </source>
</evidence>
<feature type="domain" description="ABC3 transporter permease C-terminal" evidence="8">
    <location>
        <begin position="285"/>
        <end position="392"/>
    </location>
</feature>
<keyword evidence="4 7" id="KW-1133">Transmembrane helix</keyword>
<dbReference type="EMBL" id="JAHZSS010000004">
    <property type="protein sequence ID" value="MBW8190497.1"/>
    <property type="molecule type" value="Genomic_DNA"/>
</dbReference>
<evidence type="ECO:0000259" key="8">
    <source>
        <dbReference type="Pfam" id="PF02687"/>
    </source>
</evidence>
<proteinExistence type="inferred from homology"/>
<keyword evidence="2" id="KW-1003">Cell membrane</keyword>
<evidence type="ECO:0000256" key="3">
    <source>
        <dbReference type="ARBA" id="ARBA00022692"/>
    </source>
</evidence>
<comment type="similarity">
    <text evidence="6">Belongs to the ABC-4 integral membrane protein family.</text>
</comment>
<evidence type="ECO:0000256" key="6">
    <source>
        <dbReference type="ARBA" id="ARBA00038076"/>
    </source>
</evidence>
<evidence type="ECO:0000256" key="7">
    <source>
        <dbReference type="SAM" id="Phobius"/>
    </source>
</evidence>
<gene>
    <name evidence="10" type="ORF">K0504_05555</name>
</gene>
<dbReference type="InterPro" id="IPR050250">
    <property type="entry name" value="Macrolide_Exporter_MacB"/>
</dbReference>
<evidence type="ECO:0000313" key="11">
    <source>
        <dbReference type="Proteomes" id="UP001166251"/>
    </source>
</evidence>
<evidence type="ECO:0000259" key="9">
    <source>
        <dbReference type="Pfam" id="PF12704"/>
    </source>
</evidence>
<accession>A0ABS7EDU2</accession>
<feature type="transmembrane region" description="Helical" evidence="7">
    <location>
        <begin position="366"/>
        <end position="386"/>
    </location>
</feature>
<keyword evidence="5 7" id="KW-0472">Membrane</keyword>
<sequence length="403" mass="45165">MNIKALIKSLLHRRFATFLLILQLALTLGLVVNSSIMALDTNAQMKRKLGFDKDELLIVQLLPTSGAFRDEDFYRSVLHQDIAKLSALPGVTSVSQLNQLPIQWGGWNGSVIKRDEPEKLLENRQLNFVPYYFSSNNIFETLGLHLVEGRLFDEASPQMRDQETPSTIITQSLARELFGNESAIGQEINAGFVVGIVSDFVTMPGNPEEKQYAVFYNEDLAIPDIPQNYLLRVAPEKLQTTANLLEDALLSVHPERDILEVFSMVQHHQEFYQEDNGLVGLFTILCVLMLIVTAISSFAHAQFHVFRQRRLIGIRRALGATRKDILFYVMAEHWLITLLGSVLGVAVMLAINIGLSGQIDISKPNVLLYLAAFVIVFVSGSLSTWFPAWRTSLIPPVIATRTV</sequence>
<comment type="caution">
    <text evidence="10">The sequence shown here is derived from an EMBL/GenBank/DDBJ whole genome shotgun (WGS) entry which is preliminary data.</text>
</comment>
<evidence type="ECO:0000256" key="2">
    <source>
        <dbReference type="ARBA" id="ARBA00022475"/>
    </source>
</evidence>
<keyword evidence="3 7" id="KW-0812">Transmembrane</keyword>
<comment type="subcellular location">
    <subcellularLocation>
        <location evidence="1">Cell membrane</location>
        <topology evidence="1">Multi-pass membrane protein</topology>
    </subcellularLocation>
</comment>
<reference evidence="10" key="1">
    <citation type="submission" date="2021-07" db="EMBL/GenBank/DDBJ databases">
        <title>Neiella marina sp. nov., isolated from the intestinal content of sea cucumber Apostichopus japonicus.</title>
        <authorList>
            <person name="Bai X."/>
        </authorList>
    </citation>
    <scope>NUCLEOTIDE SEQUENCE</scope>
    <source>
        <strain evidence="10">126</strain>
    </source>
</reference>
<dbReference type="RefSeq" id="WP_220103181.1">
    <property type="nucleotide sequence ID" value="NZ_JAHZSS010000004.1"/>
</dbReference>
<evidence type="ECO:0000313" key="10">
    <source>
        <dbReference type="EMBL" id="MBW8190497.1"/>
    </source>
</evidence>
<name>A0ABS7EDU2_9GAMM</name>
<dbReference type="PANTHER" id="PTHR30572:SF4">
    <property type="entry name" value="ABC TRANSPORTER PERMEASE YTRF"/>
    <property type="match status" value="1"/>
</dbReference>
<dbReference type="InterPro" id="IPR025857">
    <property type="entry name" value="MacB_PCD"/>
</dbReference>
<dbReference type="Pfam" id="PF02687">
    <property type="entry name" value="FtsX"/>
    <property type="match status" value="1"/>
</dbReference>
<feature type="transmembrane region" description="Helical" evidence="7">
    <location>
        <begin position="278"/>
        <end position="305"/>
    </location>
</feature>
<dbReference type="InterPro" id="IPR003838">
    <property type="entry name" value="ABC3_permease_C"/>
</dbReference>